<organism evidence="3 4">
    <name type="scientific">Streptomyces finlayi</name>
    <dbReference type="NCBI Taxonomy" id="67296"/>
    <lineage>
        <taxon>Bacteria</taxon>
        <taxon>Bacillati</taxon>
        <taxon>Actinomycetota</taxon>
        <taxon>Actinomycetes</taxon>
        <taxon>Kitasatosporales</taxon>
        <taxon>Streptomycetaceae</taxon>
        <taxon>Streptomyces</taxon>
    </lineage>
</organism>
<evidence type="ECO:0000313" key="3">
    <source>
        <dbReference type="EMBL" id="GHC83126.1"/>
    </source>
</evidence>
<gene>
    <name evidence="3" type="ORF">GCM10010334_11940</name>
</gene>
<evidence type="ECO:0000256" key="1">
    <source>
        <dbReference type="SAM" id="MobiDB-lite"/>
    </source>
</evidence>
<keyword evidence="2" id="KW-0812">Transmembrane</keyword>
<feature type="transmembrane region" description="Helical" evidence="2">
    <location>
        <begin position="42"/>
        <end position="60"/>
    </location>
</feature>
<dbReference type="AlphaFoldDB" id="A0A918WU82"/>
<keyword evidence="2" id="KW-1133">Transmembrane helix</keyword>
<evidence type="ECO:0000313" key="4">
    <source>
        <dbReference type="Proteomes" id="UP000638353"/>
    </source>
</evidence>
<feature type="region of interest" description="Disordered" evidence="1">
    <location>
        <begin position="224"/>
        <end position="252"/>
    </location>
</feature>
<comment type="caution">
    <text evidence="3">The sequence shown here is derived from an EMBL/GenBank/DDBJ whole genome shotgun (WGS) entry which is preliminary data.</text>
</comment>
<name>A0A918WU82_9ACTN</name>
<dbReference type="RefSeq" id="WP_189822391.1">
    <property type="nucleotide sequence ID" value="NZ_BMVC01000002.1"/>
</dbReference>
<proteinExistence type="predicted"/>
<reference evidence="3" key="1">
    <citation type="journal article" date="2014" name="Int. J. Syst. Evol. Microbiol.">
        <title>Complete genome sequence of Corynebacterium casei LMG S-19264T (=DSM 44701T), isolated from a smear-ripened cheese.</title>
        <authorList>
            <consortium name="US DOE Joint Genome Institute (JGI-PGF)"/>
            <person name="Walter F."/>
            <person name="Albersmeier A."/>
            <person name="Kalinowski J."/>
            <person name="Ruckert C."/>
        </authorList>
    </citation>
    <scope>NUCLEOTIDE SEQUENCE</scope>
    <source>
        <strain evidence="3">JCM 4637</strain>
    </source>
</reference>
<reference evidence="3" key="2">
    <citation type="submission" date="2020-09" db="EMBL/GenBank/DDBJ databases">
        <authorList>
            <person name="Sun Q."/>
            <person name="Ohkuma M."/>
        </authorList>
    </citation>
    <scope>NUCLEOTIDE SEQUENCE</scope>
    <source>
        <strain evidence="3">JCM 4637</strain>
    </source>
</reference>
<accession>A0A918WU82</accession>
<protein>
    <submittedName>
        <fullName evidence="3">Uncharacterized protein</fullName>
    </submittedName>
</protein>
<evidence type="ECO:0000256" key="2">
    <source>
        <dbReference type="SAM" id="Phobius"/>
    </source>
</evidence>
<dbReference type="Proteomes" id="UP000638353">
    <property type="component" value="Unassembled WGS sequence"/>
</dbReference>
<dbReference type="EMBL" id="BMVC01000002">
    <property type="protein sequence ID" value="GHC83126.1"/>
    <property type="molecule type" value="Genomic_DNA"/>
</dbReference>
<keyword evidence="2" id="KW-0472">Membrane</keyword>
<feature type="region of interest" description="Disordered" evidence="1">
    <location>
        <begin position="99"/>
        <end position="123"/>
    </location>
</feature>
<sequence length="262" mass="27040">MPSFETDLADALDRTTDRLDPDLTALVGGAVKRGRSRRNRRNFGAGVGACAAIAVAALIVPDLLHRGDGELETVALAMPRSSVSGTQMIQALEKTYPGARLSDKDGQSNNPADPSAGKVANGGLIVDDGHGPARVGASAMRLKLPFADAEGLSCEDTFGNPDHGDTCELKELPSSPTLPGGALLMSEKIADRNPADGETAYRWTTTLTVKSTGAQIQLVQWNAADTSATAPKPTRPAPPLTPQQAASALTGPAWAPILGAVG</sequence>